<dbReference type="Proteomes" id="UP000036168">
    <property type="component" value="Unassembled WGS sequence"/>
</dbReference>
<dbReference type="EMBL" id="LECW02000046">
    <property type="protein sequence ID" value="KRT89401.1"/>
    <property type="molecule type" value="Genomic_DNA"/>
</dbReference>
<evidence type="ECO:0000313" key="2">
    <source>
        <dbReference type="Proteomes" id="UP000036168"/>
    </source>
</evidence>
<evidence type="ECO:0000313" key="1">
    <source>
        <dbReference type="EMBL" id="KRT89401.1"/>
    </source>
</evidence>
<organism evidence="1 2">
    <name type="scientific">Bacillus glycinifermentans</name>
    <dbReference type="NCBI Taxonomy" id="1664069"/>
    <lineage>
        <taxon>Bacteria</taxon>
        <taxon>Bacillati</taxon>
        <taxon>Bacillota</taxon>
        <taxon>Bacilli</taxon>
        <taxon>Bacillales</taxon>
        <taxon>Bacillaceae</taxon>
        <taxon>Bacillus</taxon>
    </lineage>
</organism>
<protein>
    <recommendedName>
        <fullName evidence="3">MYM-type domain-containing protein</fullName>
    </recommendedName>
</protein>
<dbReference type="AlphaFoldDB" id="A0A0T6BJ20"/>
<dbReference type="RefSeq" id="WP_057957761.1">
    <property type="nucleotide sequence ID" value="NZ_LECW02000046.1"/>
</dbReference>
<sequence length="59" mass="6893">MDAKPAAICAACNRAINEGQSVTYDLLFDRYFCDNACWSDWYADNEAEHRRKWTEEVDL</sequence>
<name>A0A0T6BJ20_9BACI</name>
<dbReference type="OrthoDB" id="2894094at2"/>
<accession>A0A0T6BJ20</accession>
<proteinExistence type="predicted"/>
<gene>
    <name evidence="1" type="ORF">AB447_224180</name>
</gene>
<comment type="caution">
    <text evidence="1">The sequence shown here is derived from an EMBL/GenBank/DDBJ whole genome shotgun (WGS) entry which is preliminary data.</text>
</comment>
<reference evidence="1 2" key="1">
    <citation type="journal article" date="2015" name="Int. J. Syst. Evol. Microbiol.">
        <title>Bacillus glycinifermentans sp. nov., isolated from fermented soybean paste.</title>
        <authorList>
            <person name="Kim S.J."/>
            <person name="Dunlap C.A."/>
            <person name="Kwon S.W."/>
            <person name="Rooney A.P."/>
        </authorList>
    </citation>
    <scope>NUCLEOTIDE SEQUENCE [LARGE SCALE GENOMIC DNA]</scope>
    <source>
        <strain evidence="1 2">GO-13</strain>
    </source>
</reference>
<evidence type="ECO:0008006" key="3">
    <source>
        <dbReference type="Google" id="ProtNLM"/>
    </source>
</evidence>